<dbReference type="PROSITE" id="PS50955">
    <property type="entry name" value="LEM_LIKE"/>
    <property type="match status" value="1"/>
</dbReference>
<comment type="similarity">
    <text evidence="1">Belongs to the LEM family.</text>
</comment>
<feature type="compositionally biased region" description="Acidic residues" evidence="6">
    <location>
        <begin position="165"/>
        <end position="178"/>
    </location>
</feature>
<dbReference type="GeneID" id="116942391"/>
<keyword evidence="10" id="KW-1185">Reference proteome</keyword>
<keyword evidence="7" id="KW-1133">Transmembrane helix</keyword>
<evidence type="ECO:0000313" key="11">
    <source>
        <dbReference type="RefSeq" id="XP_032810141.1"/>
    </source>
</evidence>
<dbReference type="PANTHER" id="PTHR12019">
    <property type="entry name" value="LAMINA-ASSOCIATED POLYPEPTIDE THYMOPOIETIN"/>
    <property type="match status" value="1"/>
</dbReference>
<feature type="compositionally biased region" description="Polar residues" evidence="6">
    <location>
        <begin position="147"/>
        <end position="157"/>
    </location>
</feature>
<dbReference type="InterPro" id="IPR051656">
    <property type="entry name" value="LEM_domain"/>
</dbReference>
<organism evidence="10 11">
    <name type="scientific">Petromyzon marinus</name>
    <name type="common">Sea lamprey</name>
    <dbReference type="NCBI Taxonomy" id="7757"/>
    <lineage>
        <taxon>Eukaryota</taxon>
        <taxon>Metazoa</taxon>
        <taxon>Chordata</taxon>
        <taxon>Craniata</taxon>
        <taxon>Vertebrata</taxon>
        <taxon>Cyclostomata</taxon>
        <taxon>Hyperoartia</taxon>
        <taxon>Petromyzontiformes</taxon>
        <taxon>Petromyzontidae</taxon>
        <taxon>Petromyzon</taxon>
    </lineage>
</organism>
<keyword evidence="3" id="KW-0597">Phosphoprotein</keyword>
<dbReference type="FunFam" id="1.10.720.40:FF:000001">
    <property type="entry name" value="LEM domain containing 2, isoform CRA_a"/>
    <property type="match status" value="2"/>
</dbReference>
<dbReference type="CDD" id="cd12940">
    <property type="entry name" value="LEM_LAP2_LEMD1"/>
    <property type="match status" value="1"/>
</dbReference>
<name>A0AAJ7WU12_PETMA</name>
<keyword evidence="7" id="KW-0472">Membrane</keyword>
<feature type="region of interest" description="Disordered" evidence="6">
    <location>
        <begin position="142"/>
        <end position="222"/>
    </location>
</feature>
<evidence type="ECO:0000256" key="7">
    <source>
        <dbReference type="SAM" id="Phobius"/>
    </source>
</evidence>
<dbReference type="InterPro" id="IPR013146">
    <property type="entry name" value="LEM-like_dom"/>
</dbReference>
<dbReference type="GO" id="GO:0005635">
    <property type="term" value="C:nuclear envelope"/>
    <property type="evidence" value="ECO:0007669"/>
    <property type="project" value="UniProtKB-ARBA"/>
</dbReference>
<evidence type="ECO:0000256" key="4">
    <source>
        <dbReference type="ARBA" id="ARBA00022990"/>
    </source>
</evidence>
<evidence type="ECO:0000259" key="8">
    <source>
        <dbReference type="PROSITE" id="PS50954"/>
    </source>
</evidence>
<dbReference type="KEGG" id="pmrn:116942391"/>
<dbReference type="Pfam" id="PF03020">
    <property type="entry name" value="LEM"/>
    <property type="match status" value="1"/>
</dbReference>
<dbReference type="RefSeq" id="XP_032810141.1">
    <property type="nucleotide sequence ID" value="XM_032954250.1"/>
</dbReference>
<gene>
    <name evidence="11" type="primary">LOC116942391</name>
</gene>
<feature type="region of interest" description="Disordered" evidence="6">
    <location>
        <begin position="48"/>
        <end position="86"/>
    </location>
</feature>
<reference evidence="11" key="1">
    <citation type="submission" date="2025-08" db="UniProtKB">
        <authorList>
            <consortium name="RefSeq"/>
        </authorList>
    </citation>
    <scope>IDENTIFICATION</scope>
    <source>
        <tissue evidence="11">Sperm</tissue>
    </source>
</reference>
<dbReference type="Gene3D" id="1.10.720.40">
    <property type="match status" value="2"/>
</dbReference>
<feature type="compositionally biased region" description="Polar residues" evidence="6">
    <location>
        <begin position="190"/>
        <end position="217"/>
    </location>
</feature>
<dbReference type="AlphaFoldDB" id="A0AAJ7WU12"/>
<protein>
    <submittedName>
        <fullName evidence="11">Uncharacterized protein LOC116942391 isoform X1</fullName>
    </submittedName>
</protein>
<dbReference type="SUPFAM" id="SSF63451">
    <property type="entry name" value="LEM domain"/>
    <property type="match status" value="2"/>
</dbReference>
<dbReference type="SMART" id="SM00540">
    <property type="entry name" value="LEM"/>
    <property type="match status" value="1"/>
</dbReference>
<dbReference type="PANTHER" id="PTHR12019:SF9">
    <property type="entry name" value="THYMOPOIETIN"/>
    <property type="match status" value="1"/>
</dbReference>
<dbReference type="Pfam" id="PF08198">
    <property type="entry name" value="Thymopoietin"/>
    <property type="match status" value="1"/>
</dbReference>
<evidence type="ECO:0000256" key="3">
    <source>
        <dbReference type="ARBA" id="ARBA00022553"/>
    </source>
</evidence>
<dbReference type="SMART" id="SM01261">
    <property type="entry name" value="Thymopoietin"/>
    <property type="match status" value="1"/>
</dbReference>
<evidence type="ECO:0000259" key="9">
    <source>
        <dbReference type="PROSITE" id="PS50955"/>
    </source>
</evidence>
<evidence type="ECO:0000313" key="10">
    <source>
        <dbReference type="Proteomes" id="UP001318040"/>
    </source>
</evidence>
<feature type="region of interest" description="Disordered" evidence="6">
    <location>
        <begin position="447"/>
        <end position="472"/>
    </location>
</feature>
<dbReference type="InterPro" id="IPR003887">
    <property type="entry name" value="LEM_dom"/>
</dbReference>
<keyword evidence="5" id="KW-0238">DNA-binding</keyword>
<dbReference type="CDD" id="cd12935">
    <property type="entry name" value="LEM_like"/>
    <property type="match status" value="1"/>
</dbReference>
<accession>A0AAJ7WU12</accession>
<feature type="transmembrane region" description="Helical" evidence="7">
    <location>
        <begin position="497"/>
        <end position="518"/>
    </location>
</feature>
<dbReference type="GO" id="GO:0003677">
    <property type="term" value="F:DNA binding"/>
    <property type="evidence" value="ECO:0007669"/>
    <property type="project" value="UniProtKB-KW"/>
</dbReference>
<feature type="domain" description="LEM-like" evidence="9">
    <location>
        <begin position="5"/>
        <end position="48"/>
    </location>
</feature>
<evidence type="ECO:0000256" key="1">
    <source>
        <dbReference type="ARBA" id="ARBA00007744"/>
    </source>
</evidence>
<evidence type="ECO:0000256" key="2">
    <source>
        <dbReference type="ARBA" id="ARBA00022481"/>
    </source>
</evidence>
<proteinExistence type="inferred from homology"/>
<sequence>MPGFAEDPQLLTKEKLKRELVAHKVALPAGEHKKEVYVRLYHRHVAPTGGADFSSDEEDDSATPSLHGAGGGVMSSDGVGTTSDMTSKVEVGGLDVDVSSLSNAELARKIREFGVSPGPIVATTRKLYEKKLLRLLEHGDAAPSTAAAGNSGVNGSLQADRYSDTEEDEDEEEDEMAEVYEQTGEETEKAIQTSFLSPFTTHSTKENTSPGPSQDSPTGRPGLVSLHRRAIAHQMALAVSGANTDITTASTPCTMRRCSLQPTGLDDNFDISLLSEGLEQRLTAAAASAVPDSLSSCGGTVWQRPSIKQDDRRTASDWEPWFSAKEDFVSVRRQKKLDSLNVSHLVGQFDSKNISPIERSLSKSDSGEGLCELDTAMMQGRSSEDIAAMQERRQKRATPCTLKGQAHQSKNFADLKLGGGNDADLFISPSGISATRRRPIRGCAQDGWGGFSPDPASRSSLGLGASPVSRPRGQGPIAGPVHEAAASAGPLAASVPVWARLVAFVVACAFIALVYYAFEENVQLSGPFEGAADAATVAAADGGNDGGGVTMAE</sequence>
<evidence type="ECO:0000256" key="6">
    <source>
        <dbReference type="SAM" id="MobiDB-lite"/>
    </source>
</evidence>
<dbReference type="InterPro" id="IPR011015">
    <property type="entry name" value="LEM/LEM-like_dom_sf"/>
</dbReference>
<keyword evidence="4" id="KW-0007">Acetylation</keyword>
<feature type="domain" description="LEM" evidence="8">
    <location>
        <begin position="95"/>
        <end position="139"/>
    </location>
</feature>
<dbReference type="PROSITE" id="PS50954">
    <property type="entry name" value="LEM"/>
    <property type="match status" value="1"/>
</dbReference>
<keyword evidence="7" id="KW-0812">Transmembrane</keyword>
<evidence type="ECO:0000256" key="5">
    <source>
        <dbReference type="ARBA" id="ARBA00023125"/>
    </source>
</evidence>
<keyword evidence="2" id="KW-0488">Methylation</keyword>
<dbReference type="Proteomes" id="UP001318040">
    <property type="component" value="Chromosome 14"/>
</dbReference>